<organism evidence="1">
    <name type="scientific">Candidatus Kentrum sp. FM</name>
    <dbReference type="NCBI Taxonomy" id="2126340"/>
    <lineage>
        <taxon>Bacteria</taxon>
        <taxon>Pseudomonadati</taxon>
        <taxon>Pseudomonadota</taxon>
        <taxon>Gammaproteobacteria</taxon>
        <taxon>Candidatus Kentrum</taxon>
    </lineage>
</organism>
<gene>
    <name evidence="1" type="ORF">BECKFM1743A_GA0114220_104735</name>
    <name evidence="3" type="ORF">BECKFM1743B_GA0114221_104594</name>
    <name evidence="2" type="ORF">BECKFM1743C_GA0114222_104974</name>
</gene>
<evidence type="ECO:0000313" key="2">
    <source>
        <dbReference type="EMBL" id="VFJ68738.1"/>
    </source>
</evidence>
<evidence type="ECO:0000313" key="3">
    <source>
        <dbReference type="EMBL" id="VFK17095.1"/>
    </source>
</evidence>
<protein>
    <submittedName>
        <fullName evidence="1">Uncharacterized protein</fullName>
    </submittedName>
</protein>
<evidence type="ECO:0000313" key="1">
    <source>
        <dbReference type="EMBL" id="VFJ68468.1"/>
    </source>
</evidence>
<name>A0A450TLB0_9GAMM</name>
<dbReference type="EMBL" id="CAADEZ010000473">
    <property type="protein sequence ID" value="VFJ68468.1"/>
    <property type="molecule type" value="Genomic_DNA"/>
</dbReference>
<dbReference type="AlphaFoldDB" id="A0A450TLB0"/>
<dbReference type="EMBL" id="CAADFA010000497">
    <property type="protein sequence ID" value="VFJ68738.1"/>
    <property type="molecule type" value="Genomic_DNA"/>
</dbReference>
<proteinExistence type="predicted"/>
<dbReference type="EMBL" id="CAADFL010000459">
    <property type="protein sequence ID" value="VFK17095.1"/>
    <property type="molecule type" value="Genomic_DNA"/>
</dbReference>
<accession>A0A450TLB0</accession>
<sequence>MHTDYSQIKPNHFFSSEKEKTNFNWFAFEFACELDMAVSFSLKKRLSKKGYTKEMFNLSCIKLSKLLQGVVLDTLNNKIPAMELNHTEIEAAFPKLDDKTIDRLLTCTEKAWAKLLDTCVLCPQACVSNKDEYCVMFDDPYYS</sequence>
<reference evidence="1" key="1">
    <citation type="submission" date="2019-02" db="EMBL/GenBank/DDBJ databases">
        <authorList>
            <person name="Gruber-Vodicka R. H."/>
            <person name="Seah K. B. B."/>
        </authorList>
    </citation>
    <scope>NUCLEOTIDE SEQUENCE</scope>
    <source>
        <strain evidence="1">BECK_BZ163</strain>
        <strain evidence="3">BECK_BZ164</strain>
        <strain evidence="2">BECK_BZ165</strain>
    </source>
</reference>